<accession>B0NAV9</accession>
<evidence type="ECO:0000313" key="2">
    <source>
        <dbReference type="Proteomes" id="UP000289664"/>
    </source>
</evidence>
<dbReference type="EMBL" id="CP036170">
    <property type="protein sequence ID" value="QBF75555.1"/>
    <property type="molecule type" value="Genomic_DNA"/>
</dbReference>
<dbReference type="Proteomes" id="UP000289664">
    <property type="component" value="Chromosome"/>
</dbReference>
<keyword evidence="2" id="KW-1185">Reference proteome</keyword>
<organism evidence="1 2">
    <name type="scientific">Clostridium scindens (strain ATCC 35704 / DSM 5676 / VPI 13733 / 19)</name>
    <dbReference type="NCBI Taxonomy" id="411468"/>
    <lineage>
        <taxon>Bacteria</taxon>
        <taxon>Bacillati</taxon>
        <taxon>Bacillota</taxon>
        <taxon>Clostridia</taxon>
        <taxon>Lachnospirales</taxon>
        <taxon>Lachnospiraceae</taxon>
    </lineage>
</organism>
<name>B0NAV9_CLOS5</name>
<gene>
    <name evidence="1" type="ORF">HDCHBGLK_02966</name>
</gene>
<dbReference type="KEGG" id="csci:HDCHBGLK_02966"/>
<dbReference type="AlphaFoldDB" id="B0NAV9"/>
<protein>
    <submittedName>
        <fullName evidence="1">Uncharacterized protein</fullName>
    </submittedName>
</protein>
<evidence type="ECO:0000313" key="1">
    <source>
        <dbReference type="EMBL" id="QBF75555.1"/>
    </source>
</evidence>
<reference evidence="1 2" key="1">
    <citation type="journal article" date="2019" name="Appl. Environ. Microbiol.">
        <title>Clostridium scindens ATCC 35704: integration of nutritional requirements, the complete genome sequence, and global transcriptional responses to bile acids.</title>
        <authorList>
            <person name="Devendran S."/>
            <person name="Shrestha R."/>
            <person name="Alves J.M.P."/>
            <person name="Wolf P.G."/>
            <person name="Ly L."/>
            <person name="Hernandez A.G."/>
            <person name="Mendez-Garcia C."/>
            <person name="Inboden A."/>
            <person name="Wiley J."/>
            <person name="Paul O."/>
            <person name="Allen A."/>
            <person name="Springer E."/>
            <person name="Wright C.L."/>
            <person name="Fields C.J."/>
            <person name="Daniel S.L."/>
            <person name="Ridlon J.M."/>
        </authorList>
    </citation>
    <scope>NUCLEOTIDE SEQUENCE [LARGE SCALE GENOMIC DNA]</scope>
    <source>
        <strain evidence="1 2">ATCC 35704</strain>
    </source>
</reference>
<sequence length="61" mass="7000">MKKAEEIVKIAGEVAEEALKVAEEKGLTLCEVLQVPETMKAKILYELRQQETPFKREKPRT</sequence>
<dbReference type="HOGENOM" id="CLU_2914424_0_0_9"/>
<dbReference type="GeneID" id="62697153"/>
<proteinExistence type="predicted"/>
<dbReference type="RefSeq" id="WP_004606129.1">
    <property type="nucleotide sequence ID" value="NZ_CP036170.1"/>
</dbReference>